<dbReference type="PANTHER" id="PTHR23155">
    <property type="entry name" value="DISEASE RESISTANCE PROTEIN RP"/>
    <property type="match status" value="1"/>
</dbReference>
<dbReference type="STRING" id="429701.A0A2G9I141"/>
<dbReference type="GO" id="GO:0043531">
    <property type="term" value="F:ADP binding"/>
    <property type="evidence" value="ECO:0007669"/>
    <property type="project" value="InterPro"/>
</dbReference>
<evidence type="ECO:0000259" key="7">
    <source>
        <dbReference type="Pfam" id="PF23559"/>
    </source>
</evidence>
<feature type="domain" description="NB-ARC" evidence="6">
    <location>
        <begin position="148"/>
        <end position="312"/>
    </location>
</feature>
<dbReference type="FunFam" id="3.40.50.300:FF:001091">
    <property type="entry name" value="Probable disease resistance protein At1g61300"/>
    <property type="match status" value="1"/>
</dbReference>
<dbReference type="PANTHER" id="PTHR23155:SF1185">
    <property type="entry name" value="DISEASE RESISTANCE RPP8-LIKE PROTEIN 3-RELATED"/>
    <property type="match status" value="1"/>
</dbReference>
<keyword evidence="5" id="KW-0067">ATP-binding</keyword>
<feature type="domain" description="Disease resistance R13L4/SHOC-2-like LRR" evidence="8">
    <location>
        <begin position="550"/>
        <end position="861"/>
    </location>
</feature>
<evidence type="ECO:0000256" key="4">
    <source>
        <dbReference type="ARBA" id="ARBA00022821"/>
    </source>
</evidence>
<dbReference type="Gene3D" id="1.10.10.10">
    <property type="entry name" value="Winged helix-like DNA-binding domain superfamily/Winged helix DNA-binding domain"/>
    <property type="match status" value="1"/>
</dbReference>
<protein>
    <submittedName>
        <fullName evidence="9">Apoptotic ATPase</fullName>
    </submittedName>
</protein>
<dbReference type="SUPFAM" id="SSF52540">
    <property type="entry name" value="P-loop containing nucleoside triphosphate hydrolases"/>
    <property type="match status" value="1"/>
</dbReference>
<dbReference type="Pfam" id="PF23559">
    <property type="entry name" value="WHD_DRP"/>
    <property type="match status" value="1"/>
</dbReference>
<dbReference type="InterPro" id="IPR036388">
    <property type="entry name" value="WH-like_DNA-bd_sf"/>
</dbReference>
<dbReference type="GO" id="GO:0005524">
    <property type="term" value="F:ATP binding"/>
    <property type="evidence" value="ECO:0007669"/>
    <property type="project" value="UniProtKB-KW"/>
</dbReference>
<comment type="caution">
    <text evidence="9">The sequence shown here is derived from an EMBL/GenBank/DDBJ whole genome shotgun (WGS) entry which is preliminary data.</text>
</comment>
<evidence type="ECO:0000256" key="2">
    <source>
        <dbReference type="ARBA" id="ARBA00022737"/>
    </source>
</evidence>
<keyword evidence="4" id="KW-0611">Plant defense</keyword>
<evidence type="ECO:0000259" key="8">
    <source>
        <dbReference type="Pfam" id="PF23598"/>
    </source>
</evidence>
<dbReference type="Gene3D" id="3.40.50.300">
    <property type="entry name" value="P-loop containing nucleotide triphosphate hydrolases"/>
    <property type="match status" value="1"/>
</dbReference>
<name>A0A2G9I141_9LAMI</name>
<dbReference type="InterPro" id="IPR002182">
    <property type="entry name" value="NB-ARC"/>
</dbReference>
<dbReference type="InterPro" id="IPR055414">
    <property type="entry name" value="LRR_R13L4/SHOC2-like"/>
</dbReference>
<dbReference type="SUPFAM" id="SSF52058">
    <property type="entry name" value="L domain-like"/>
    <property type="match status" value="1"/>
</dbReference>
<evidence type="ECO:0000256" key="3">
    <source>
        <dbReference type="ARBA" id="ARBA00022741"/>
    </source>
</evidence>
<dbReference type="AlphaFoldDB" id="A0A2G9I141"/>
<keyword evidence="2" id="KW-0677">Repeat</keyword>
<organism evidence="9 10">
    <name type="scientific">Handroanthus impetiginosus</name>
    <dbReference type="NCBI Taxonomy" id="429701"/>
    <lineage>
        <taxon>Eukaryota</taxon>
        <taxon>Viridiplantae</taxon>
        <taxon>Streptophyta</taxon>
        <taxon>Embryophyta</taxon>
        <taxon>Tracheophyta</taxon>
        <taxon>Spermatophyta</taxon>
        <taxon>Magnoliopsida</taxon>
        <taxon>eudicotyledons</taxon>
        <taxon>Gunneridae</taxon>
        <taxon>Pentapetalae</taxon>
        <taxon>asterids</taxon>
        <taxon>lamiids</taxon>
        <taxon>Lamiales</taxon>
        <taxon>Bignoniaceae</taxon>
        <taxon>Crescentiina</taxon>
        <taxon>Tabebuia alliance</taxon>
        <taxon>Handroanthus</taxon>
    </lineage>
</organism>
<evidence type="ECO:0000313" key="10">
    <source>
        <dbReference type="Proteomes" id="UP000231279"/>
    </source>
</evidence>
<gene>
    <name evidence="9" type="ORF">CDL12_03811</name>
</gene>
<reference evidence="10" key="1">
    <citation type="journal article" date="2018" name="Gigascience">
        <title>Genome assembly of the Pink Ipe (Handroanthus impetiginosus, Bignoniaceae), a highly valued, ecologically keystone Neotropical timber forest tree.</title>
        <authorList>
            <person name="Silva-Junior O.B."/>
            <person name="Grattapaglia D."/>
            <person name="Novaes E."/>
            <person name="Collevatti R.G."/>
        </authorList>
    </citation>
    <scope>NUCLEOTIDE SEQUENCE [LARGE SCALE GENOMIC DNA]</scope>
    <source>
        <strain evidence="10">cv. UFG-1</strain>
    </source>
</reference>
<feature type="domain" description="Disease resistance protein winged helix" evidence="7">
    <location>
        <begin position="404"/>
        <end position="476"/>
    </location>
</feature>
<dbReference type="InterPro" id="IPR032675">
    <property type="entry name" value="LRR_dom_sf"/>
</dbReference>
<proteinExistence type="inferred from homology"/>
<comment type="similarity">
    <text evidence="1">Belongs to the disease resistance NB-LRR family.</text>
</comment>
<dbReference type="EMBL" id="NKXS01000567">
    <property type="protein sequence ID" value="PIN23466.1"/>
    <property type="molecule type" value="Genomic_DNA"/>
</dbReference>
<dbReference type="InterPro" id="IPR027417">
    <property type="entry name" value="P-loop_NTPase"/>
</dbReference>
<evidence type="ECO:0000259" key="6">
    <source>
        <dbReference type="Pfam" id="PF00931"/>
    </source>
</evidence>
<dbReference type="Proteomes" id="UP000231279">
    <property type="component" value="Unassembled WGS sequence"/>
</dbReference>
<dbReference type="InterPro" id="IPR044974">
    <property type="entry name" value="Disease_R_plants"/>
</dbReference>
<dbReference type="Gene3D" id="3.80.10.10">
    <property type="entry name" value="Ribonuclease Inhibitor"/>
    <property type="match status" value="2"/>
</dbReference>
<dbReference type="Pfam" id="PF00931">
    <property type="entry name" value="NB-ARC"/>
    <property type="match status" value="1"/>
</dbReference>
<accession>A0A2G9I141</accession>
<sequence length="889" mass="102853">MVDSLVFSLSEFLQLLDVDFRLKGTVKSKIDELRTELRQWEPKLKELEAGSINHEDIREISGGITELSYGAGDKLIYIAEADGGKFKKFIRYVRAAKYFDRILRRIIDMRPDYSSFTSEHRHDPSAAEEDVRSRNVTTYVAHEFVEREEETKQLLSYLVEESEHCQVIAISGIGGAGKTTLAERLLEHPVVRIHYRGRPLVPVSRKFHRRKIFTAILEKLDQPSGENDSEEDLGKRISKYLDKYKRLIVLDDIWSLDDWEFLKVILPRSCKSKILFTTRLKQVAENANRGLARCVHLKSLTLEKGCELLKKKDPDSTMGEDLQKKIVNFCGGLPLTIVSFSRSMVGNHPLVKWKEMVSHRLNCASNRRLELPEVRKTLEVLASSYDNLPYILKLFFLFMGVLQEDLRIEVEKLYLFWLAERLISLKPLQRGERLLDVAQSYVTELAERGMVDLEEDEVPTITRFKYGQLTEIMRDLSLFKNKEECFFKVVEFEDGNQPMPDSFSSLPGPRTCRVAINFDEYKEGYGFPLEDDEKMHIRVLLFSTKKKQIWPLKLSSLAKFKYLKVLLFNGFNFELTILPHGIATAAFLRYLSFEDCILQELPSSIGNLKFLYILDLRVQNTMIIPNVLWKLEKIRHLYFPLSFETPDGTKLTLNGLKELETITNYNAKMCNVEDLFGLPNLQYLASTVDGNLEEVECIIRRMTMNPDVDLLRTSIKIKNFDCYTEERHSVFRKLLACESLRVLHMEGHICRMPPYHKFSQNLIKFEFIGSELIEDPMKTLEELPKLRELVLDDAFIGKEIVCSASGFVELKLLRLLNLPHLKNWVVKGGAMPKLSTLAISKCRKLEMWPEGLKTVRGLRELKVSGMSQNFKNCISKGRDQDKLSIKFED</sequence>
<dbReference type="GO" id="GO:0098542">
    <property type="term" value="P:defense response to other organism"/>
    <property type="evidence" value="ECO:0007669"/>
    <property type="project" value="TreeGrafter"/>
</dbReference>
<evidence type="ECO:0000256" key="1">
    <source>
        <dbReference type="ARBA" id="ARBA00008894"/>
    </source>
</evidence>
<evidence type="ECO:0000256" key="5">
    <source>
        <dbReference type="ARBA" id="ARBA00022840"/>
    </source>
</evidence>
<dbReference type="OrthoDB" id="911815at2759"/>
<dbReference type="PRINTS" id="PR00364">
    <property type="entry name" value="DISEASERSIST"/>
</dbReference>
<keyword evidence="10" id="KW-1185">Reference proteome</keyword>
<keyword evidence="3" id="KW-0547">Nucleotide-binding</keyword>
<evidence type="ECO:0000313" key="9">
    <source>
        <dbReference type="EMBL" id="PIN23466.1"/>
    </source>
</evidence>
<dbReference type="Pfam" id="PF23598">
    <property type="entry name" value="LRR_14"/>
    <property type="match status" value="1"/>
</dbReference>
<dbReference type="InterPro" id="IPR058922">
    <property type="entry name" value="WHD_DRP"/>
</dbReference>